<evidence type="ECO:0000256" key="2">
    <source>
        <dbReference type="ARBA" id="ARBA00008226"/>
    </source>
</evidence>
<dbReference type="SUPFAM" id="SSF52954">
    <property type="entry name" value="Class II aaRS ABD-related"/>
    <property type="match status" value="1"/>
</dbReference>
<dbReference type="InterPro" id="IPR033656">
    <property type="entry name" value="HisRS_anticodon"/>
</dbReference>
<name>A0A0F7LJP0_9GAMM</name>
<dbReference type="SUPFAM" id="SSF55681">
    <property type="entry name" value="Class II aaRS and biotin synthetases"/>
    <property type="match status" value="1"/>
</dbReference>
<evidence type="ECO:0000256" key="9">
    <source>
        <dbReference type="ARBA" id="ARBA00023146"/>
    </source>
</evidence>
<dbReference type="PIRSF" id="PIRSF001549">
    <property type="entry name" value="His-tRNA_synth"/>
    <property type="match status" value="1"/>
</dbReference>
<proteinExistence type="inferred from homology"/>
<dbReference type="EMBL" id="CP011104">
    <property type="protein sequence ID" value="AKH62101.1"/>
    <property type="molecule type" value="Genomic_DNA"/>
</dbReference>
<dbReference type="Pfam" id="PF13393">
    <property type="entry name" value="tRNA-synt_His"/>
    <property type="match status" value="1"/>
</dbReference>
<dbReference type="PATRIC" id="fig|230089.6.peg.174"/>
<keyword evidence="8 11" id="KW-0648">Protein biosynthesis</keyword>
<keyword evidence="15" id="KW-1185">Reference proteome</keyword>
<feature type="binding site" evidence="12">
    <location>
        <position position="113"/>
    </location>
    <ligand>
        <name>L-histidine</name>
        <dbReference type="ChEBI" id="CHEBI:57595"/>
    </ligand>
</feature>
<dbReference type="CDD" id="cd00859">
    <property type="entry name" value="HisRS_anticodon"/>
    <property type="match status" value="1"/>
</dbReference>
<comment type="subunit">
    <text evidence="3 11">Homodimer.</text>
</comment>
<evidence type="ECO:0000256" key="6">
    <source>
        <dbReference type="ARBA" id="ARBA00022741"/>
    </source>
</evidence>
<dbReference type="Proteomes" id="UP000034866">
    <property type="component" value="Chromosome"/>
</dbReference>
<dbReference type="Gene3D" id="3.40.50.800">
    <property type="entry name" value="Anticodon-binding domain"/>
    <property type="match status" value="1"/>
</dbReference>
<evidence type="ECO:0000256" key="5">
    <source>
        <dbReference type="ARBA" id="ARBA00022598"/>
    </source>
</evidence>
<evidence type="ECO:0000259" key="13">
    <source>
        <dbReference type="PROSITE" id="PS50862"/>
    </source>
</evidence>
<reference evidence="14 15" key="1">
    <citation type="journal article" date="2015" name="J. Biotechnol.">
        <title>Complete genome sequence of Photorhabdus temperata subsp. thracensis 39-8(T), an entomopathogenic bacterium for the improved commercial bioinsecticide.</title>
        <authorList>
            <person name="Kwak Y."/>
            <person name="Shin J.H."/>
        </authorList>
    </citation>
    <scope>NUCLEOTIDE SEQUENCE [LARGE SCALE GENOMIC DNA]</scope>
    <source>
        <strain evidence="14 15">DSM 15199</strain>
    </source>
</reference>
<evidence type="ECO:0000256" key="8">
    <source>
        <dbReference type="ARBA" id="ARBA00022917"/>
    </source>
</evidence>
<dbReference type="KEGG" id="ptt:VY86_00735"/>
<dbReference type="InterPro" id="IPR006195">
    <property type="entry name" value="aa-tRNA-synth_II"/>
</dbReference>
<dbReference type="PROSITE" id="PS50862">
    <property type="entry name" value="AA_TRNA_LIGASE_II"/>
    <property type="match status" value="1"/>
</dbReference>
<keyword evidence="7 11" id="KW-0067">ATP-binding</keyword>
<gene>
    <name evidence="11 14" type="primary">hisS</name>
    <name evidence="14" type="ORF">VY86_00735</name>
</gene>
<keyword evidence="9 11" id="KW-0030">Aminoacyl-tRNA synthetase</keyword>
<dbReference type="PANTHER" id="PTHR43707:SF1">
    <property type="entry name" value="HISTIDINE--TRNA LIGASE, MITOCHONDRIAL-RELATED"/>
    <property type="match status" value="1"/>
</dbReference>
<dbReference type="GO" id="GO:0006427">
    <property type="term" value="P:histidyl-tRNA aminoacylation"/>
    <property type="evidence" value="ECO:0007669"/>
    <property type="project" value="UniProtKB-UniRule"/>
</dbReference>
<feature type="binding site" evidence="12">
    <location>
        <begin position="263"/>
        <end position="264"/>
    </location>
    <ligand>
        <name>L-histidine</name>
        <dbReference type="ChEBI" id="CHEBI:57595"/>
    </ligand>
</feature>
<dbReference type="GO" id="GO:0004821">
    <property type="term" value="F:histidine-tRNA ligase activity"/>
    <property type="evidence" value="ECO:0007669"/>
    <property type="project" value="UniProtKB-UniRule"/>
</dbReference>
<evidence type="ECO:0000256" key="4">
    <source>
        <dbReference type="ARBA" id="ARBA00022490"/>
    </source>
</evidence>
<feature type="binding site" evidence="12">
    <location>
        <position position="259"/>
    </location>
    <ligand>
        <name>L-histidine</name>
        <dbReference type="ChEBI" id="CHEBI:57595"/>
    </ligand>
</feature>
<keyword evidence="6 11" id="KW-0547">Nucleotide-binding</keyword>
<dbReference type="AlphaFoldDB" id="A0A0F7LJP0"/>
<evidence type="ECO:0000256" key="1">
    <source>
        <dbReference type="ARBA" id="ARBA00004496"/>
    </source>
</evidence>
<organism evidence="14 15">
    <name type="scientific">Photorhabdus thracensis</name>
    <dbReference type="NCBI Taxonomy" id="230089"/>
    <lineage>
        <taxon>Bacteria</taxon>
        <taxon>Pseudomonadati</taxon>
        <taxon>Pseudomonadota</taxon>
        <taxon>Gammaproteobacteria</taxon>
        <taxon>Enterobacterales</taxon>
        <taxon>Morganellaceae</taxon>
        <taxon>Photorhabdus</taxon>
    </lineage>
</organism>
<feature type="binding site" evidence="12">
    <location>
        <position position="131"/>
    </location>
    <ligand>
        <name>L-histidine</name>
        <dbReference type="ChEBI" id="CHEBI:57595"/>
    </ligand>
</feature>
<feature type="binding site" evidence="12">
    <location>
        <position position="127"/>
    </location>
    <ligand>
        <name>L-histidine</name>
        <dbReference type="ChEBI" id="CHEBI:57595"/>
    </ligand>
</feature>
<dbReference type="NCBIfam" id="TIGR00442">
    <property type="entry name" value="hisS"/>
    <property type="match status" value="1"/>
</dbReference>
<keyword evidence="4 11" id="KW-0963">Cytoplasm</keyword>
<evidence type="ECO:0000313" key="15">
    <source>
        <dbReference type="Proteomes" id="UP000034866"/>
    </source>
</evidence>
<dbReference type="HAMAP" id="MF_00127">
    <property type="entry name" value="His_tRNA_synth"/>
    <property type="match status" value="1"/>
</dbReference>
<comment type="catalytic activity">
    <reaction evidence="10 11">
        <text>tRNA(His) + L-histidine + ATP = L-histidyl-tRNA(His) + AMP + diphosphate + H(+)</text>
        <dbReference type="Rhea" id="RHEA:17313"/>
        <dbReference type="Rhea" id="RHEA-COMP:9665"/>
        <dbReference type="Rhea" id="RHEA-COMP:9689"/>
        <dbReference type="ChEBI" id="CHEBI:15378"/>
        <dbReference type="ChEBI" id="CHEBI:30616"/>
        <dbReference type="ChEBI" id="CHEBI:33019"/>
        <dbReference type="ChEBI" id="CHEBI:57595"/>
        <dbReference type="ChEBI" id="CHEBI:78442"/>
        <dbReference type="ChEBI" id="CHEBI:78527"/>
        <dbReference type="ChEBI" id="CHEBI:456215"/>
        <dbReference type="EC" id="6.1.1.21"/>
    </reaction>
</comment>
<keyword evidence="5 11" id="KW-0436">Ligase</keyword>
<dbReference type="InterPro" id="IPR045864">
    <property type="entry name" value="aa-tRNA-synth_II/BPL/LPL"/>
</dbReference>
<protein>
    <recommendedName>
        <fullName evidence="11">Histidine--tRNA ligase</fullName>
        <ecNumber evidence="11">6.1.1.21</ecNumber>
    </recommendedName>
    <alternativeName>
        <fullName evidence="11">Histidyl-tRNA synthetase</fullName>
        <shortName evidence="11">HisRS</shortName>
    </alternativeName>
</protein>
<dbReference type="InterPro" id="IPR004516">
    <property type="entry name" value="HisRS/HisZ"/>
</dbReference>
<dbReference type="FunFam" id="3.30.930.10:FF:000005">
    <property type="entry name" value="Histidine--tRNA ligase"/>
    <property type="match status" value="1"/>
</dbReference>
<accession>A0A0F7LJP0</accession>
<dbReference type="EC" id="6.1.1.21" evidence="11"/>
<evidence type="ECO:0000256" key="7">
    <source>
        <dbReference type="ARBA" id="ARBA00022840"/>
    </source>
</evidence>
<evidence type="ECO:0000313" key="14">
    <source>
        <dbReference type="EMBL" id="AKH62101.1"/>
    </source>
</evidence>
<dbReference type="CDD" id="cd00773">
    <property type="entry name" value="HisRS-like_core"/>
    <property type="match status" value="1"/>
</dbReference>
<feature type="domain" description="Aminoacyl-transfer RNA synthetases class-II family profile" evidence="13">
    <location>
        <begin position="1"/>
        <end position="357"/>
    </location>
</feature>
<dbReference type="InterPro" id="IPR036621">
    <property type="entry name" value="Anticodon-bd_dom_sf"/>
</dbReference>
<comment type="similarity">
    <text evidence="2 11">Belongs to the class-II aminoacyl-tRNA synthetase family.</text>
</comment>
<evidence type="ECO:0000256" key="11">
    <source>
        <dbReference type="HAMAP-Rule" id="MF_00127"/>
    </source>
</evidence>
<sequence>MAKNIQAIRGMNDYLPADTAIWQRIESALKRVLAGYGYSEIRTPIVEQTPLFKRAIGEVTDVVEKEMYTFDDRNGESLTLRPENTAGCVRAGIEHGLLYNQEQRVWYFGPMFRYERPQKGRYRQFYQLGAEVFGLQGPDIDAELILLTARWWRELGISEHVTLELNSIGSLAARASYREALVAFLEQHKDKLDEDCKRRMYSNPLRVLDSKNPEVQQLLNDAPELFDYLDAESKEHFDGLRALLNAAGIKYRINQRLVRGLDYYNRTVFEWVTTALGAQGTVCAGGRYDGLVEQLGGRPTPAVGFAMGMERLVLLVQEMNPAFVAELSVAEVYLASFGEGSQQAALILAEQIRDVLPQLRLVTNHGGGNFKKQLGRADKQGAKIALILGEDEVRSGQAAIKDLRTGEQQTLPQSEIAARLAELLG</sequence>
<reference evidence="15" key="2">
    <citation type="submission" date="2015-03" db="EMBL/GenBank/DDBJ databases">
        <title>Genome sequence of Azospirillum thiophilum strain DSM 21654T.</title>
        <authorList>
            <person name="Kwak Y."/>
            <person name="Shin J.-H."/>
        </authorList>
    </citation>
    <scope>NUCLEOTIDE SEQUENCE [LARGE SCALE GENOMIC DNA]</scope>
    <source>
        <strain evidence="15">DSM 15199</strain>
    </source>
</reference>
<dbReference type="OrthoDB" id="9800814at2"/>
<comment type="subcellular location">
    <subcellularLocation>
        <location evidence="1 11">Cytoplasm</location>
    </subcellularLocation>
</comment>
<evidence type="ECO:0000256" key="10">
    <source>
        <dbReference type="ARBA" id="ARBA00047639"/>
    </source>
</evidence>
<dbReference type="STRING" id="230089.VY86_00735"/>
<dbReference type="Pfam" id="PF03129">
    <property type="entry name" value="HGTP_anticodon"/>
    <property type="match status" value="1"/>
</dbReference>
<dbReference type="GO" id="GO:0005524">
    <property type="term" value="F:ATP binding"/>
    <property type="evidence" value="ECO:0007669"/>
    <property type="project" value="UniProtKB-UniRule"/>
</dbReference>
<dbReference type="InterPro" id="IPR015807">
    <property type="entry name" value="His-tRNA-ligase"/>
</dbReference>
<evidence type="ECO:0000256" key="12">
    <source>
        <dbReference type="PIRSR" id="PIRSR001549-1"/>
    </source>
</evidence>
<dbReference type="PANTHER" id="PTHR43707">
    <property type="entry name" value="HISTIDYL-TRNA SYNTHETASE"/>
    <property type="match status" value="1"/>
</dbReference>
<dbReference type="RefSeq" id="WP_046973568.1">
    <property type="nucleotide sequence ID" value="NZ_CAWQPG010000135.1"/>
</dbReference>
<dbReference type="Gene3D" id="3.30.930.10">
    <property type="entry name" value="Bira Bifunctional Protein, Domain 2"/>
    <property type="match status" value="1"/>
</dbReference>
<dbReference type="InterPro" id="IPR004154">
    <property type="entry name" value="Anticodon-bd"/>
</dbReference>
<dbReference type="GO" id="GO:0005737">
    <property type="term" value="C:cytoplasm"/>
    <property type="evidence" value="ECO:0007669"/>
    <property type="project" value="UniProtKB-SubCell"/>
</dbReference>
<dbReference type="InterPro" id="IPR041715">
    <property type="entry name" value="HisRS-like_core"/>
</dbReference>
<evidence type="ECO:0000256" key="3">
    <source>
        <dbReference type="ARBA" id="ARBA00011738"/>
    </source>
</evidence>
<feature type="binding site" evidence="12">
    <location>
        <begin position="83"/>
        <end position="85"/>
    </location>
    <ligand>
        <name>L-histidine</name>
        <dbReference type="ChEBI" id="CHEBI:57595"/>
    </ligand>
</feature>